<feature type="compositionally biased region" description="Basic and acidic residues" evidence="1">
    <location>
        <begin position="178"/>
        <end position="222"/>
    </location>
</feature>
<feature type="transmembrane region" description="Helical" evidence="2">
    <location>
        <begin position="90"/>
        <end position="116"/>
    </location>
</feature>
<organism evidence="3">
    <name type="scientific">Spironucleus salmonicida</name>
    <dbReference type="NCBI Taxonomy" id="348837"/>
    <lineage>
        <taxon>Eukaryota</taxon>
        <taxon>Metamonada</taxon>
        <taxon>Diplomonadida</taxon>
        <taxon>Hexamitidae</taxon>
        <taxon>Hexamitinae</taxon>
        <taxon>Spironucleus</taxon>
    </lineage>
</organism>
<keyword evidence="2" id="KW-0472">Membrane</keyword>
<dbReference type="EMBL" id="KI546165">
    <property type="protein sequence ID" value="EST42284.1"/>
    <property type="molecule type" value="Genomic_DNA"/>
</dbReference>
<reference evidence="3 4" key="1">
    <citation type="journal article" date="2014" name="PLoS Genet.">
        <title>The Genome of Spironucleus salmonicida Highlights a Fish Pathogen Adapted to Fluctuating Environments.</title>
        <authorList>
            <person name="Xu F."/>
            <person name="Jerlstrom-Hultqvist J."/>
            <person name="Einarsson E."/>
            <person name="Astvaldsson A."/>
            <person name="Svard S.G."/>
            <person name="Andersson J.O."/>
        </authorList>
    </citation>
    <scope>NUCLEOTIDE SEQUENCE</scope>
    <source>
        <strain evidence="4">ATCC 50377</strain>
    </source>
</reference>
<dbReference type="Proteomes" id="UP000018208">
    <property type="component" value="Unassembled WGS sequence"/>
</dbReference>
<protein>
    <submittedName>
        <fullName evidence="3 4">Transmembrane domain-containing protein</fullName>
    </submittedName>
</protein>
<sequence>MDQGFIWTIVNMVLAILLSICSIFKLNSDAANDFKHIFLILLDIIIMLIPLVTKIHPYFLFLVNGICCAFLLMIIALLEFSSLSGFCTNAIAVPISCYSDVITTVVWIVCIIQIFLRKSEVQTVVNMVKQTAISSISAPKACADVETGEEGNMNSTAKVDVVDASLEQDDKQKAMEEKLKQKQASKDEKTRLAKEAKETKEAKQKEVRAAKEAKQKEVREAKQQLALNVKDDADAKAKEQEDTENEGN</sequence>
<keyword evidence="5" id="KW-1185">Reference proteome</keyword>
<proteinExistence type="predicted"/>
<dbReference type="VEuPathDB" id="GiardiaDB:SS50377_22774"/>
<feature type="transmembrane region" description="Helical" evidence="2">
    <location>
        <begin position="58"/>
        <end position="78"/>
    </location>
</feature>
<feature type="region of interest" description="Disordered" evidence="1">
    <location>
        <begin position="178"/>
        <end position="248"/>
    </location>
</feature>
<dbReference type="AlphaFoldDB" id="V6LNH2"/>
<accession>V6LNH2</accession>
<reference evidence="4" key="2">
    <citation type="submission" date="2020-12" db="EMBL/GenBank/DDBJ databases">
        <title>New Spironucleus salmonicida genome in near-complete chromosomes.</title>
        <authorList>
            <person name="Xu F."/>
            <person name="Kurt Z."/>
            <person name="Jimenez-Gonzalez A."/>
            <person name="Astvaldsson A."/>
            <person name="Andersson J.O."/>
            <person name="Svard S.G."/>
        </authorList>
    </citation>
    <scope>NUCLEOTIDE SEQUENCE</scope>
    <source>
        <strain evidence="4">ATCC 50377</strain>
    </source>
</reference>
<feature type="transmembrane region" description="Helical" evidence="2">
    <location>
        <begin position="6"/>
        <end position="24"/>
    </location>
</feature>
<keyword evidence="2 3" id="KW-0812">Transmembrane</keyword>
<evidence type="ECO:0000256" key="2">
    <source>
        <dbReference type="SAM" id="Phobius"/>
    </source>
</evidence>
<dbReference type="EMBL" id="AUWU02000003">
    <property type="protein sequence ID" value="KAH0575148.1"/>
    <property type="molecule type" value="Genomic_DNA"/>
</dbReference>
<feature type="compositionally biased region" description="Basic and acidic residues" evidence="1">
    <location>
        <begin position="229"/>
        <end position="240"/>
    </location>
</feature>
<evidence type="ECO:0000313" key="4">
    <source>
        <dbReference type="EMBL" id="KAH0575148.1"/>
    </source>
</evidence>
<name>V6LNH2_9EUKA</name>
<feature type="transmembrane region" description="Helical" evidence="2">
    <location>
        <begin position="36"/>
        <end position="52"/>
    </location>
</feature>
<evidence type="ECO:0000313" key="5">
    <source>
        <dbReference type="Proteomes" id="UP000018208"/>
    </source>
</evidence>
<keyword evidence="2" id="KW-1133">Transmembrane helix</keyword>
<gene>
    <name evidence="3" type="ORF">SS50377_18152</name>
    <name evidence="4" type="ORF">SS50377_22774</name>
</gene>
<evidence type="ECO:0000313" key="3">
    <source>
        <dbReference type="EMBL" id="EST42284.1"/>
    </source>
</evidence>
<evidence type="ECO:0000256" key="1">
    <source>
        <dbReference type="SAM" id="MobiDB-lite"/>
    </source>
</evidence>